<organism evidence="1 2">
    <name type="scientific">Hoylesella loescheii DSM 19665 = JCM 12249 = ATCC 15930</name>
    <dbReference type="NCBI Taxonomy" id="1122985"/>
    <lineage>
        <taxon>Bacteria</taxon>
        <taxon>Pseudomonadati</taxon>
        <taxon>Bacteroidota</taxon>
        <taxon>Bacteroidia</taxon>
        <taxon>Bacteroidales</taxon>
        <taxon>Prevotellaceae</taxon>
        <taxon>Hoylesella</taxon>
    </lineage>
</organism>
<gene>
    <name evidence="1" type="ORF">HMPREF1991_00563</name>
</gene>
<accession>A0A069QKK8</accession>
<dbReference type="Proteomes" id="UP000027442">
    <property type="component" value="Unassembled WGS sequence"/>
</dbReference>
<evidence type="ECO:0000313" key="2">
    <source>
        <dbReference type="Proteomes" id="UP000027442"/>
    </source>
</evidence>
<evidence type="ECO:0000313" key="1">
    <source>
        <dbReference type="EMBL" id="KDR53345.1"/>
    </source>
</evidence>
<keyword evidence="2" id="KW-1185">Reference proteome</keyword>
<comment type="caution">
    <text evidence="1">The sequence shown here is derived from an EMBL/GenBank/DDBJ whole genome shotgun (WGS) entry which is preliminary data.</text>
</comment>
<protein>
    <submittedName>
        <fullName evidence="1">Uncharacterized protein</fullName>
    </submittedName>
</protein>
<dbReference type="EMBL" id="JNGW01000018">
    <property type="protein sequence ID" value="KDR53345.1"/>
    <property type="molecule type" value="Genomic_DNA"/>
</dbReference>
<name>A0A069QKK8_HOYLO</name>
<proteinExistence type="predicted"/>
<sequence>MHHKGKAFNALCNNRGDLYIYDPERFISAQRYNFLRFRANVKEEKVGQEMLSIVQCRAKRKAIGNTPYIYRPHSAIRVATYKQRKH</sequence>
<reference evidence="1 2" key="1">
    <citation type="submission" date="2013-08" db="EMBL/GenBank/DDBJ databases">
        <authorList>
            <person name="Weinstock G."/>
            <person name="Sodergren E."/>
            <person name="Wylie T."/>
            <person name="Fulton L."/>
            <person name="Fulton R."/>
            <person name="Fronick C."/>
            <person name="O'Laughlin M."/>
            <person name="Godfrey J."/>
            <person name="Miner T."/>
            <person name="Herter B."/>
            <person name="Appelbaum E."/>
            <person name="Cordes M."/>
            <person name="Lek S."/>
            <person name="Wollam A."/>
            <person name="Pepin K.H."/>
            <person name="Palsikar V.B."/>
            <person name="Mitreva M."/>
            <person name="Wilson R.K."/>
        </authorList>
    </citation>
    <scope>NUCLEOTIDE SEQUENCE [LARGE SCALE GENOMIC DNA]</scope>
    <source>
        <strain evidence="1 2">ATCC 15930</strain>
    </source>
</reference>
<dbReference type="AlphaFoldDB" id="A0A069QKK8"/>
<dbReference type="HOGENOM" id="CLU_2495276_0_0_10"/>